<reference evidence="1 2" key="2">
    <citation type="submission" date="2018-11" db="EMBL/GenBank/DDBJ databases">
        <authorList>
            <consortium name="Pathogen Informatics"/>
        </authorList>
    </citation>
    <scope>NUCLEOTIDE SEQUENCE [LARGE SCALE GENOMIC DNA]</scope>
</reference>
<dbReference type="Proteomes" id="UP000278807">
    <property type="component" value="Unassembled WGS sequence"/>
</dbReference>
<reference evidence="3" key="1">
    <citation type="submission" date="2016-04" db="UniProtKB">
        <authorList>
            <consortium name="WormBaseParasite"/>
        </authorList>
    </citation>
    <scope>IDENTIFICATION</scope>
</reference>
<gene>
    <name evidence="1" type="ORF">HNAJ_LOCUS11229</name>
</gene>
<dbReference type="InterPro" id="IPR035994">
    <property type="entry name" value="Nucleoside_phosphorylase_sf"/>
</dbReference>
<keyword evidence="2" id="KW-1185">Reference proteome</keyword>
<dbReference type="AlphaFoldDB" id="A0A0R3TU24"/>
<dbReference type="WBParaSite" id="HNAJ_0001123901-mRNA-1">
    <property type="protein sequence ID" value="HNAJ_0001123901-mRNA-1"/>
    <property type="gene ID" value="HNAJ_0001123901"/>
</dbReference>
<accession>A0A0R3TU24</accession>
<dbReference type="Gene3D" id="3.40.50.1580">
    <property type="entry name" value="Nucleoside phosphorylase domain"/>
    <property type="match status" value="1"/>
</dbReference>
<evidence type="ECO:0000313" key="3">
    <source>
        <dbReference type="WBParaSite" id="HNAJ_0001123901-mRNA-1"/>
    </source>
</evidence>
<dbReference type="GO" id="GO:0003824">
    <property type="term" value="F:catalytic activity"/>
    <property type="evidence" value="ECO:0007669"/>
    <property type="project" value="InterPro"/>
</dbReference>
<dbReference type="SUPFAM" id="SSF53167">
    <property type="entry name" value="Purine and uridine phosphorylases"/>
    <property type="match status" value="1"/>
</dbReference>
<dbReference type="EMBL" id="UZAE01013444">
    <property type="protein sequence ID" value="VDO09886.1"/>
    <property type="molecule type" value="Genomic_DNA"/>
</dbReference>
<protein>
    <submittedName>
        <fullName evidence="3">PNP_UDP_1 domain-containing protein</fullName>
    </submittedName>
</protein>
<dbReference type="GO" id="GO:0009116">
    <property type="term" value="P:nucleoside metabolic process"/>
    <property type="evidence" value="ECO:0007669"/>
    <property type="project" value="InterPro"/>
</dbReference>
<name>A0A0R3TU24_RODNA</name>
<dbReference type="PANTHER" id="PTHR47705">
    <property type="entry name" value="AGAP000321-PA"/>
    <property type="match status" value="1"/>
</dbReference>
<organism evidence="3">
    <name type="scientific">Rodentolepis nana</name>
    <name type="common">Dwarf tapeworm</name>
    <name type="synonym">Hymenolepis nana</name>
    <dbReference type="NCBI Taxonomy" id="102285"/>
    <lineage>
        <taxon>Eukaryota</taxon>
        <taxon>Metazoa</taxon>
        <taxon>Spiralia</taxon>
        <taxon>Lophotrochozoa</taxon>
        <taxon>Platyhelminthes</taxon>
        <taxon>Cestoda</taxon>
        <taxon>Eucestoda</taxon>
        <taxon>Cyclophyllidea</taxon>
        <taxon>Hymenolepididae</taxon>
        <taxon>Rodentolepis</taxon>
    </lineage>
</organism>
<dbReference type="PANTHER" id="PTHR47705:SF1">
    <property type="entry name" value="PNP_UDP_1 DOMAIN-CONTAINING PROTEIN"/>
    <property type="match status" value="1"/>
</dbReference>
<evidence type="ECO:0000313" key="2">
    <source>
        <dbReference type="Proteomes" id="UP000278807"/>
    </source>
</evidence>
<evidence type="ECO:0000313" key="1">
    <source>
        <dbReference type="EMBL" id="VDO09886.1"/>
    </source>
</evidence>
<proteinExistence type="predicted"/>
<dbReference type="STRING" id="102285.A0A0R3TU24"/>
<dbReference type="OrthoDB" id="1577640at2759"/>
<sequence length="586" mass="65621">MTGRVVTMTPRTIGNVKTIQIVRDKSPDPSHVYHKGAGVHSGIIINKENVNATDDSGTQEMQLEFTCLMYNSRTEEGHATYFQENRRLKFWFIEGTDHNSKLSDSYEFFKDLVNQETFPKDYVGFIKRMMKLLQSDNYSNLRRVDLDIVPLEPCSQDAFVPEVNQRPVELVVREGLLRTLEDAYPNVLSMDDLIRLTNLDDKALLMKQLKELEDTNFIQPVFIENGPEKKIGYRRRLDVFHKVEVIAGADKLKSLSDEQKPTVAIITNLLCEKLAVDSLIERKTTYIRYKTEGDSNVYTIGYIGSVKVISVKLPMVGWELQAKISSGSITTRLLGTFQSIQHVILSGVGGGVPHVYEFEKHSRLGDIVVSAPGVASSRGRPQPWYIFCENVDEVMNGHQENGGDLNFTSKKFSPKDSVLLKCAQALIEAGSSSWHPIIKEGLQNLKDHEFDYERPPAEYDKLKIQIGEEMVVDVKHPEPPSGEMPVPPLVRLGCIGSGHSVTQSPSLREVYALNQDLLAYDAEFDQVIESLMGNAIDSFLIVRGIADYAEGRQGTEPGSAGTIWQPYSALSAAAFTRALILKLQSM</sequence>